<sequence>MRIMEEAAWENPHDRRVNRTAWWQAEVDAFLASGEQANVWCQSRGYHRGTFHKYRVRLDPTYQPTDPIDTWSTVTLDLGASLTLTCQGVQIDVPAGFDKELLKEVVEVLQDVEHASESAGVSRTW</sequence>
<protein>
    <submittedName>
        <fullName evidence="1">Uncharacterized protein</fullName>
    </submittedName>
</protein>
<evidence type="ECO:0000313" key="1">
    <source>
        <dbReference type="EMBL" id="NJP39405.1"/>
    </source>
</evidence>
<dbReference type="EMBL" id="JAATHJ010000058">
    <property type="protein sequence ID" value="NJP39405.1"/>
    <property type="molecule type" value="Genomic_DNA"/>
</dbReference>
<organism evidence="1 2">
    <name type="scientific">Alkalicoccus luteus</name>
    <dbReference type="NCBI Taxonomy" id="1237094"/>
    <lineage>
        <taxon>Bacteria</taxon>
        <taxon>Bacillati</taxon>
        <taxon>Bacillota</taxon>
        <taxon>Bacilli</taxon>
        <taxon>Bacillales</taxon>
        <taxon>Bacillaceae</taxon>
        <taxon>Alkalicoccus</taxon>
    </lineage>
</organism>
<dbReference type="AlphaFoldDB" id="A0A969PTU8"/>
<evidence type="ECO:0000313" key="2">
    <source>
        <dbReference type="Proteomes" id="UP000752012"/>
    </source>
</evidence>
<proteinExistence type="predicted"/>
<reference evidence="1 2" key="1">
    <citation type="submission" date="2020-03" db="EMBL/GenBank/DDBJ databases">
        <title>Assessment of the enzymatic potential of alkaline-tolerant lipase obtained from Bacillus luteus H11 (technogenic soil) for the bioremediation of saline soils contaminated with petroleum substances.</title>
        <authorList>
            <person name="Kalwasinska A."/>
        </authorList>
    </citation>
    <scope>NUCLEOTIDE SEQUENCE [LARGE SCALE GENOMIC DNA]</scope>
    <source>
        <strain evidence="1 2">H11</strain>
    </source>
</reference>
<comment type="caution">
    <text evidence="1">The sequence shown here is derived from an EMBL/GenBank/DDBJ whole genome shotgun (WGS) entry which is preliminary data.</text>
</comment>
<name>A0A969PTU8_9BACI</name>
<accession>A0A969PTU8</accession>
<dbReference type="Proteomes" id="UP000752012">
    <property type="component" value="Unassembled WGS sequence"/>
</dbReference>
<keyword evidence="2" id="KW-1185">Reference proteome</keyword>
<dbReference type="NCBIfam" id="NF047593">
    <property type="entry name" value="IS66_ISAeme5_TnpA"/>
    <property type="match status" value="1"/>
</dbReference>
<gene>
    <name evidence="1" type="ORF">HCN83_17675</name>
</gene>